<dbReference type="InterPro" id="IPR049943">
    <property type="entry name" value="Ser_HO-MeTrfase-like"/>
</dbReference>
<keyword evidence="8" id="KW-1185">Reference proteome</keyword>
<dbReference type="InterPro" id="IPR039429">
    <property type="entry name" value="SHMT-like_dom"/>
</dbReference>
<dbReference type="Gene3D" id="3.90.1150.10">
    <property type="entry name" value="Aspartate Aminotransferase, domain 1"/>
    <property type="match status" value="1"/>
</dbReference>
<feature type="domain" description="Serine hydroxymethyltransferase-like" evidence="6">
    <location>
        <begin position="10"/>
        <end position="368"/>
    </location>
</feature>
<evidence type="ECO:0000256" key="2">
    <source>
        <dbReference type="ARBA" id="ARBA00006376"/>
    </source>
</evidence>
<gene>
    <name evidence="7" type="ORF">HMPREF9432_01277</name>
</gene>
<dbReference type="PANTHER" id="PTHR11680">
    <property type="entry name" value="SERINE HYDROXYMETHYLTRANSFERASE"/>
    <property type="match status" value="1"/>
</dbReference>
<evidence type="ECO:0000313" key="7">
    <source>
        <dbReference type="EMBL" id="EHG24427.1"/>
    </source>
</evidence>
<keyword evidence="5" id="KW-0663">Pyridoxal phosphate</keyword>
<evidence type="ECO:0000256" key="5">
    <source>
        <dbReference type="ARBA" id="ARBA00022898"/>
    </source>
</evidence>
<dbReference type="Pfam" id="PF00464">
    <property type="entry name" value="SHMT"/>
    <property type="match status" value="1"/>
</dbReference>
<dbReference type="InterPro" id="IPR015422">
    <property type="entry name" value="PyrdxlP-dep_Trfase_small"/>
</dbReference>
<sequence length="441" mass="47814">MKKETLLNHLKAFDPAVFGLLQDEVQRQRNMLSLVPTVNAMSPLAAYLVGSPLAGSSIESCSARHGNAAEELARTRAAELFNSEHAIVRLGNIAAASRVVFLGLLQPGDTVLSFNLRKQEHCAGLNYRFENYGIDPEAQRVDWDAVLAMAKELKPQLIIFSPVSYPRIPNYQRLAAVAREVGAYLWVDIGQCVGLIAAGLIPSPVPLADVVSFPTGDSLRGPEGAVLLCKKELANQLDTAVVNSGHTALYANRLAALAFALHAAAQPKFRAYGEQVLRNAKALAASLESRGATLLCGGTETHLVLAAPAPNVDTTDAVHALARMGVQTKRDRISTMRSEMVLSALRLSALNPTTRGLKEEDMTLVGQMLARVLSGGISAHEEDDIRTVIAKLIIDKPIFSEEWINTEAMASIFYPEADTNEVHEHAASERMNIIKNLFHKE</sequence>
<evidence type="ECO:0000259" key="6">
    <source>
        <dbReference type="Pfam" id="PF00464"/>
    </source>
</evidence>
<evidence type="ECO:0000256" key="1">
    <source>
        <dbReference type="ARBA" id="ARBA00001933"/>
    </source>
</evidence>
<comment type="similarity">
    <text evidence="2">Belongs to the SHMT family.</text>
</comment>
<reference evidence="7 8" key="1">
    <citation type="submission" date="2011-08" db="EMBL/GenBank/DDBJ databases">
        <title>The Genome Sequence of Selenomonas noxia F0398.</title>
        <authorList>
            <consortium name="The Broad Institute Genome Sequencing Platform"/>
            <person name="Earl A."/>
            <person name="Ward D."/>
            <person name="Feldgarden M."/>
            <person name="Gevers D."/>
            <person name="Izard J."/>
            <person name="Ganesan A."/>
            <person name="Blanton J.M."/>
            <person name="Baranova O.V."/>
            <person name="Tanner A.C."/>
            <person name="Dewhirst F.E."/>
            <person name="Young S.K."/>
            <person name="Zeng Q."/>
            <person name="Gargeya S."/>
            <person name="Fitzgerald M."/>
            <person name="Haas B."/>
            <person name="Abouelleil A."/>
            <person name="Alvarado L."/>
            <person name="Arachchi H.M."/>
            <person name="Berlin A."/>
            <person name="Brown A."/>
            <person name="Chapman S.B."/>
            <person name="Chen Z."/>
            <person name="Dunbar C."/>
            <person name="Freedman E."/>
            <person name="Gearin G."/>
            <person name="Gellesch M."/>
            <person name="Goldberg J."/>
            <person name="Griggs A."/>
            <person name="Gujja S."/>
            <person name="Heiman D."/>
            <person name="Howarth C."/>
            <person name="Larson L."/>
            <person name="Lui A."/>
            <person name="MacDonald P.J.P."/>
            <person name="Montmayeur A."/>
            <person name="Murphy C."/>
            <person name="Neiman D."/>
            <person name="Pearson M."/>
            <person name="Priest M."/>
            <person name="Roberts A."/>
            <person name="Saif S."/>
            <person name="Shea T."/>
            <person name="Shenoy N."/>
            <person name="Sisk P."/>
            <person name="Stolte C."/>
            <person name="Sykes S."/>
            <person name="Wortman J."/>
            <person name="Nusbaum C."/>
            <person name="Birren B."/>
        </authorList>
    </citation>
    <scope>NUCLEOTIDE SEQUENCE [LARGE SCALE GENOMIC DNA]</scope>
    <source>
        <strain evidence="7 8">F0398</strain>
    </source>
</reference>
<dbReference type="RefSeq" id="WP_006696538.1">
    <property type="nucleotide sequence ID" value="NZ_JH376859.1"/>
</dbReference>
<evidence type="ECO:0000256" key="4">
    <source>
        <dbReference type="ARBA" id="ARBA00022605"/>
    </source>
</evidence>
<dbReference type="Gene3D" id="3.40.640.10">
    <property type="entry name" value="Type I PLP-dependent aspartate aminotransferase-like (Major domain)"/>
    <property type="match status" value="1"/>
</dbReference>
<dbReference type="InterPro" id="IPR015424">
    <property type="entry name" value="PyrdxlP-dep_Trfase"/>
</dbReference>
<dbReference type="Proteomes" id="UP000003175">
    <property type="component" value="Unassembled WGS sequence"/>
</dbReference>
<keyword evidence="3" id="KW-0554">One-carbon metabolism</keyword>
<organism evidence="7 8">
    <name type="scientific">Selenomonas noxia F0398</name>
    <dbReference type="NCBI Taxonomy" id="702437"/>
    <lineage>
        <taxon>Bacteria</taxon>
        <taxon>Bacillati</taxon>
        <taxon>Bacillota</taxon>
        <taxon>Negativicutes</taxon>
        <taxon>Selenomonadales</taxon>
        <taxon>Selenomonadaceae</taxon>
        <taxon>Selenomonas</taxon>
    </lineage>
</organism>
<name>A0ABN0DP53_9FIRM</name>
<evidence type="ECO:0000313" key="8">
    <source>
        <dbReference type="Proteomes" id="UP000003175"/>
    </source>
</evidence>
<accession>A0ABN0DP53</accession>
<comment type="cofactor">
    <cofactor evidence="1">
        <name>pyridoxal 5'-phosphate</name>
        <dbReference type="ChEBI" id="CHEBI:597326"/>
    </cofactor>
</comment>
<dbReference type="EMBL" id="ADGH01000012">
    <property type="protein sequence ID" value="EHG24427.1"/>
    <property type="molecule type" value="Genomic_DNA"/>
</dbReference>
<proteinExistence type="inferred from homology"/>
<protein>
    <submittedName>
        <fullName evidence="7">Serine hydroxymethyltransferase</fullName>
    </submittedName>
</protein>
<dbReference type="InterPro" id="IPR015421">
    <property type="entry name" value="PyrdxlP-dep_Trfase_major"/>
</dbReference>
<comment type="caution">
    <text evidence="7">The sequence shown here is derived from an EMBL/GenBank/DDBJ whole genome shotgun (WGS) entry which is preliminary data.</text>
</comment>
<keyword evidence="4" id="KW-0028">Amino-acid biosynthesis</keyword>
<dbReference type="SUPFAM" id="SSF53383">
    <property type="entry name" value="PLP-dependent transferases"/>
    <property type="match status" value="1"/>
</dbReference>
<evidence type="ECO:0000256" key="3">
    <source>
        <dbReference type="ARBA" id="ARBA00022563"/>
    </source>
</evidence>
<dbReference type="PANTHER" id="PTHR11680:SF35">
    <property type="entry name" value="SERINE HYDROXYMETHYLTRANSFERASE 1"/>
    <property type="match status" value="1"/>
</dbReference>